<reference evidence="1 2" key="1">
    <citation type="submission" date="2020-01" db="EMBL/GenBank/DDBJ databases">
        <authorList>
            <person name="Palmer J.M."/>
        </authorList>
    </citation>
    <scope>NUCLEOTIDE SEQUENCE [LARGE SCALE GENOMIC DNA]</scope>
    <source>
        <strain evidence="1 2">TWF970</strain>
    </source>
</reference>
<sequence>MPTLLSLPAELRLKIYSYLLTTPSYPPSFSYLNNPRSQRPKYPRFIVQCPQILRVNRQIHDEASQVLYGRNEFVVWIGVLGEWCSNGEVENGRKGKVIGWWSCPWESWGVGVQFEEGFWEKYHYRQSPDTMLIKYYPNGYFDSSIPSLSNNNISQTPLLPSKYSQLIKHLRIEIFEKRITPAWNIPYNPIKLSMQGYNPQYLLLPIYNRLDQLLFKSNNGCGVDVDVGLKISVHAALTSDPEFYCGGRWDEQEGFEWAVRVKPTFLEYKGLIQTVWGFTRGGWRRRRRRRRYTIKMPEMLEEMFGGGEVVEKVLAECDEVEMREGRRRKSEVEVNVGMVEWGMWVRSGGRRITTVLAYGYGDEPDEPAPKCTKTISKTKWITSRVTSRVTQPVYITRSILVATTITKYVTSTVAAGSETEEE</sequence>
<dbReference type="AlphaFoldDB" id="A0A7C8RJE8"/>
<dbReference type="PANTHER" id="PTHR42085:SF2">
    <property type="entry name" value="F-BOX DOMAIN-CONTAINING PROTEIN"/>
    <property type="match status" value="1"/>
</dbReference>
<dbReference type="Proteomes" id="UP000474640">
    <property type="component" value="Unassembled WGS sequence"/>
</dbReference>
<accession>A0A7C8RJE8</accession>
<evidence type="ECO:0008006" key="3">
    <source>
        <dbReference type="Google" id="ProtNLM"/>
    </source>
</evidence>
<dbReference type="OrthoDB" id="4590851at2759"/>
<protein>
    <recommendedName>
        <fullName evidence="3">F-box domain-containing protein</fullName>
    </recommendedName>
</protein>
<evidence type="ECO:0000313" key="1">
    <source>
        <dbReference type="EMBL" id="KAF3288650.1"/>
    </source>
</evidence>
<dbReference type="InterPro" id="IPR038883">
    <property type="entry name" value="AN11006-like"/>
</dbReference>
<name>A0A7C8RJE8_ORBOL</name>
<comment type="caution">
    <text evidence="1">The sequence shown here is derived from an EMBL/GenBank/DDBJ whole genome shotgun (WGS) entry which is preliminary data.</text>
</comment>
<evidence type="ECO:0000313" key="2">
    <source>
        <dbReference type="Proteomes" id="UP000474640"/>
    </source>
</evidence>
<gene>
    <name evidence="1" type="ORF">TWF970_005710</name>
</gene>
<organism evidence="1 2">
    <name type="scientific">Orbilia oligospora</name>
    <name type="common">Nematode-trapping fungus</name>
    <name type="synonym">Arthrobotrys oligospora</name>
    <dbReference type="NCBI Taxonomy" id="2813651"/>
    <lineage>
        <taxon>Eukaryota</taxon>
        <taxon>Fungi</taxon>
        <taxon>Dikarya</taxon>
        <taxon>Ascomycota</taxon>
        <taxon>Pezizomycotina</taxon>
        <taxon>Orbiliomycetes</taxon>
        <taxon>Orbiliales</taxon>
        <taxon>Orbiliaceae</taxon>
        <taxon>Orbilia</taxon>
    </lineage>
</organism>
<dbReference type="EMBL" id="JAABOJ010000003">
    <property type="protein sequence ID" value="KAF3288650.1"/>
    <property type="molecule type" value="Genomic_DNA"/>
</dbReference>
<proteinExistence type="predicted"/>
<dbReference type="PANTHER" id="PTHR42085">
    <property type="entry name" value="F-BOX DOMAIN-CONTAINING PROTEIN"/>
    <property type="match status" value="1"/>
</dbReference>